<evidence type="ECO:0000313" key="3">
    <source>
        <dbReference type="EMBL" id="GAA1072637.1"/>
    </source>
</evidence>
<dbReference type="InterPro" id="IPR006015">
    <property type="entry name" value="Universal_stress_UspA"/>
</dbReference>
<dbReference type="InterPro" id="IPR006016">
    <property type="entry name" value="UspA"/>
</dbReference>
<dbReference type="EMBL" id="BAAALD010000006">
    <property type="protein sequence ID" value="GAA1072637.1"/>
    <property type="molecule type" value="Genomic_DNA"/>
</dbReference>
<dbReference type="Proteomes" id="UP001499987">
    <property type="component" value="Unassembled WGS sequence"/>
</dbReference>
<dbReference type="Pfam" id="PF00582">
    <property type="entry name" value="Usp"/>
    <property type="match status" value="2"/>
</dbReference>
<protein>
    <submittedName>
        <fullName evidence="3">Universal stress protein</fullName>
    </submittedName>
</protein>
<evidence type="ECO:0000313" key="4">
    <source>
        <dbReference type="Proteomes" id="UP001499987"/>
    </source>
</evidence>
<name>A0ABP4DUV5_9ACTN</name>
<dbReference type="PRINTS" id="PR01438">
    <property type="entry name" value="UNVRSLSTRESS"/>
</dbReference>
<evidence type="ECO:0000259" key="2">
    <source>
        <dbReference type="Pfam" id="PF00582"/>
    </source>
</evidence>
<dbReference type="SUPFAM" id="SSF52402">
    <property type="entry name" value="Adenine nucleotide alpha hydrolases-like"/>
    <property type="match status" value="2"/>
</dbReference>
<dbReference type="InterPro" id="IPR014729">
    <property type="entry name" value="Rossmann-like_a/b/a_fold"/>
</dbReference>
<dbReference type="PANTHER" id="PTHR46553">
    <property type="entry name" value="ADENINE NUCLEOTIDE ALPHA HYDROLASES-LIKE SUPERFAMILY PROTEIN"/>
    <property type="match status" value="1"/>
</dbReference>
<dbReference type="Gene3D" id="3.40.50.620">
    <property type="entry name" value="HUPs"/>
    <property type="match status" value="2"/>
</dbReference>
<organism evidence="3 4">
    <name type="scientific">Kitasatospora arboriphila</name>
    <dbReference type="NCBI Taxonomy" id="258052"/>
    <lineage>
        <taxon>Bacteria</taxon>
        <taxon>Bacillati</taxon>
        <taxon>Actinomycetota</taxon>
        <taxon>Actinomycetes</taxon>
        <taxon>Kitasatosporales</taxon>
        <taxon>Streptomycetaceae</taxon>
        <taxon>Kitasatospora</taxon>
    </lineage>
</organism>
<dbReference type="CDD" id="cd00293">
    <property type="entry name" value="USP-like"/>
    <property type="match status" value="1"/>
</dbReference>
<dbReference type="RefSeq" id="WP_344622283.1">
    <property type="nucleotide sequence ID" value="NZ_BAAALD010000006.1"/>
</dbReference>
<sequence length="292" mass="30964">MGSAAAHRPIVLGVDGPSPSPTAVAWAADEADRWGRPLRLVHAVSPAPYGFTGAEWVGSLKEQHREGGVVLDKAAVLARERHPALEITTATVEGVTDQVLCEESRRADLVVVGSRRLSRAEEWLSASSVTVPLSAQAHCPVVVVGAPEHSTEQPPYVVVGVDGSRSSAAAVDFAFGLAARRGAELRAVWAWHRPLILPIDERTAVLTLRRQLSETAAGRGESYPDVRLTHEVLVGHPVEQLAAASAHALAVVVGRRGHGGFTGMRLGSVPHGLLHHAHCPVVTVPPPADHRR</sequence>
<comment type="similarity">
    <text evidence="1">Belongs to the universal stress protein A family.</text>
</comment>
<comment type="caution">
    <text evidence="3">The sequence shown here is derived from an EMBL/GenBank/DDBJ whole genome shotgun (WGS) entry which is preliminary data.</text>
</comment>
<reference evidence="4" key="1">
    <citation type="journal article" date="2019" name="Int. J. Syst. Evol. Microbiol.">
        <title>The Global Catalogue of Microorganisms (GCM) 10K type strain sequencing project: providing services to taxonomists for standard genome sequencing and annotation.</title>
        <authorList>
            <consortium name="The Broad Institute Genomics Platform"/>
            <consortium name="The Broad Institute Genome Sequencing Center for Infectious Disease"/>
            <person name="Wu L."/>
            <person name="Ma J."/>
        </authorList>
    </citation>
    <scope>NUCLEOTIDE SEQUENCE [LARGE SCALE GENOMIC DNA]</scope>
    <source>
        <strain evidence="4">JCM 13002</strain>
    </source>
</reference>
<feature type="domain" description="UspA" evidence="2">
    <location>
        <begin position="8"/>
        <end position="144"/>
    </location>
</feature>
<feature type="domain" description="UspA" evidence="2">
    <location>
        <begin position="157"/>
        <end position="285"/>
    </location>
</feature>
<evidence type="ECO:0000256" key="1">
    <source>
        <dbReference type="ARBA" id="ARBA00008791"/>
    </source>
</evidence>
<gene>
    <name evidence="3" type="ORF">GCM10009663_10400</name>
</gene>
<accession>A0ABP4DUV5</accession>
<proteinExistence type="inferred from homology"/>
<keyword evidence="4" id="KW-1185">Reference proteome</keyword>
<dbReference type="PANTHER" id="PTHR46553:SF3">
    <property type="entry name" value="ADENINE NUCLEOTIDE ALPHA HYDROLASES-LIKE SUPERFAMILY PROTEIN"/>
    <property type="match status" value="1"/>
</dbReference>